<proteinExistence type="predicted"/>
<name>A0A0E9RVB9_ANGAN</name>
<reference evidence="1" key="1">
    <citation type="submission" date="2014-11" db="EMBL/GenBank/DDBJ databases">
        <authorList>
            <person name="Amaro Gonzalez C."/>
        </authorList>
    </citation>
    <scope>NUCLEOTIDE SEQUENCE</scope>
</reference>
<protein>
    <submittedName>
        <fullName evidence="1">Uncharacterized protein</fullName>
    </submittedName>
</protein>
<organism evidence="1">
    <name type="scientific">Anguilla anguilla</name>
    <name type="common">European freshwater eel</name>
    <name type="synonym">Muraena anguilla</name>
    <dbReference type="NCBI Taxonomy" id="7936"/>
    <lineage>
        <taxon>Eukaryota</taxon>
        <taxon>Metazoa</taxon>
        <taxon>Chordata</taxon>
        <taxon>Craniata</taxon>
        <taxon>Vertebrata</taxon>
        <taxon>Euteleostomi</taxon>
        <taxon>Actinopterygii</taxon>
        <taxon>Neopterygii</taxon>
        <taxon>Teleostei</taxon>
        <taxon>Anguilliformes</taxon>
        <taxon>Anguillidae</taxon>
        <taxon>Anguilla</taxon>
    </lineage>
</organism>
<reference evidence="1" key="2">
    <citation type="journal article" date="2015" name="Fish Shellfish Immunol.">
        <title>Early steps in the European eel (Anguilla anguilla)-Vibrio vulnificus interaction in the gills: Role of the RtxA13 toxin.</title>
        <authorList>
            <person name="Callol A."/>
            <person name="Pajuelo D."/>
            <person name="Ebbesson L."/>
            <person name="Teles M."/>
            <person name="MacKenzie S."/>
            <person name="Amaro C."/>
        </authorList>
    </citation>
    <scope>NUCLEOTIDE SEQUENCE</scope>
</reference>
<sequence length="12" mass="1396">MLFLPGQVSEQF</sequence>
<evidence type="ECO:0000313" key="1">
    <source>
        <dbReference type="EMBL" id="JAH33126.1"/>
    </source>
</evidence>
<accession>A0A0E9RVB9</accession>
<dbReference type="EMBL" id="GBXM01075451">
    <property type="protein sequence ID" value="JAH33126.1"/>
    <property type="molecule type" value="Transcribed_RNA"/>
</dbReference>